<dbReference type="PROSITE" id="PS51898">
    <property type="entry name" value="TYR_RECOMBINASE"/>
    <property type="match status" value="1"/>
</dbReference>
<proteinExistence type="inferred from homology"/>
<dbReference type="Gene3D" id="1.10.443.10">
    <property type="entry name" value="Intergrase catalytic core"/>
    <property type="match status" value="1"/>
</dbReference>
<dbReference type="InterPro" id="IPR050090">
    <property type="entry name" value="Tyrosine_recombinase_XerCD"/>
</dbReference>
<dbReference type="PANTHER" id="PTHR30349">
    <property type="entry name" value="PHAGE INTEGRASE-RELATED"/>
    <property type="match status" value="1"/>
</dbReference>
<organism evidence="10 11">
    <name type="scientific">Candidatus Egerieisoma faecipullorum</name>
    <dbReference type="NCBI Taxonomy" id="2840963"/>
    <lineage>
        <taxon>Bacteria</taxon>
        <taxon>Bacillati</taxon>
        <taxon>Bacillota</taxon>
        <taxon>Clostridia</taxon>
        <taxon>Eubacteriales</taxon>
        <taxon>Clostridiaceae</taxon>
        <taxon>Clostridiaceae incertae sedis</taxon>
        <taxon>Candidatus Egerieisoma</taxon>
    </lineage>
</organism>
<keyword evidence="5" id="KW-0233">DNA recombination</keyword>
<evidence type="ECO:0000256" key="4">
    <source>
        <dbReference type="ARBA" id="ARBA00023125"/>
    </source>
</evidence>
<reference evidence="10" key="2">
    <citation type="journal article" date="2021" name="PeerJ">
        <title>Extensive microbial diversity within the chicken gut microbiome revealed by metagenomics and culture.</title>
        <authorList>
            <person name="Gilroy R."/>
            <person name="Ravi A."/>
            <person name="Getino M."/>
            <person name="Pursley I."/>
            <person name="Horton D.L."/>
            <person name="Alikhan N.F."/>
            <person name="Baker D."/>
            <person name="Gharbi K."/>
            <person name="Hall N."/>
            <person name="Watson M."/>
            <person name="Adriaenssens E.M."/>
            <person name="Foster-Nyarko E."/>
            <person name="Jarju S."/>
            <person name="Secka A."/>
            <person name="Antonio M."/>
            <person name="Oren A."/>
            <person name="Chaudhuri R.R."/>
            <person name="La Ragione R."/>
            <person name="Hildebrand F."/>
            <person name="Pallen M.J."/>
        </authorList>
    </citation>
    <scope>NUCLEOTIDE SEQUENCE</scope>
    <source>
        <strain evidence="10">CHK195-4489</strain>
    </source>
</reference>
<evidence type="ECO:0000313" key="11">
    <source>
        <dbReference type="Proteomes" id="UP000824089"/>
    </source>
</evidence>
<dbReference type="Pfam" id="PF00589">
    <property type="entry name" value="Phage_integrase"/>
    <property type="match status" value="1"/>
</dbReference>
<reference evidence="10" key="1">
    <citation type="submission" date="2020-10" db="EMBL/GenBank/DDBJ databases">
        <authorList>
            <person name="Gilroy R."/>
        </authorList>
    </citation>
    <scope>NUCLEOTIDE SEQUENCE</scope>
    <source>
        <strain evidence="10">CHK195-4489</strain>
    </source>
</reference>
<evidence type="ECO:0000256" key="3">
    <source>
        <dbReference type="ARBA" id="ARBA00022908"/>
    </source>
</evidence>
<evidence type="ECO:0000256" key="2">
    <source>
        <dbReference type="ARBA" id="ARBA00008857"/>
    </source>
</evidence>
<dbReference type="InterPro" id="IPR011010">
    <property type="entry name" value="DNA_brk_join_enz"/>
</dbReference>
<feature type="region of interest" description="Disordered" evidence="7">
    <location>
        <begin position="1"/>
        <end position="31"/>
    </location>
</feature>
<comment type="caution">
    <text evidence="10">The sequence shown here is derived from an EMBL/GenBank/DDBJ whole genome shotgun (WGS) entry which is preliminary data.</text>
</comment>
<feature type="domain" description="Tyr recombinase" evidence="8">
    <location>
        <begin position="177"/>
        <end position="378"/>
    </location>
</feature>
<dbReference type="CDD" id="cd01189">
    <property type="entry name" value="INT_ICEBs1_C_like"/>
    <property type="match status" value="1"/>
</dbReference>
<evidence type="ECO:0000256" key="7">
    <source>
        <dbReference type="SAM" id="MobiDB-lite"/>
    </source>
</evidence>
<dbReference type="InterPro" id="IPR010998">
    <property type="entry name" value="Integrase_recombinase_N"/>
</dbReference>
<accession>A0A9D1LBF0</accession>
<evidence type="ECO:0000256" key="1">
    <source>
        <dbReference type="ARBA" id="ARBA00003283"/>
    </source>
</evidence>
<gene>
    <name evidence="10" type="ORF">IAD50_07685</name>
</gene>
<evidence type="ECO:0000256" key="6">
    <source>
        <dbReference type="PROSITE-ProRule" id="PRU01248"/>
    </source>
</evidence>
<dbReference type="PROSITE" id="PS51900">
    <property type="entry name" value="CB"/>
    <property type="match status" value="1"/>
</dbReference>
<evidence type="ECO:0000259" key="8">
    <source>
        <dbReference type="PROSITE" id="PS51898"/>
    </source>
</evidence>
<evidence type="ECO:0000313" key="10">
    <source>
        <dbReference type="EMBL" id="HIU30158.1"/>
    </source>
</evidence>
<keyword evidence="3" id="KW-0229">DNA integration</keyword>
<dbReference type="Gene3D" id="1.10.150.130">
    <property type="match status" value="1"/>
</dbReference>
<evidence type="ECO:0000259" key="9">
    <source>
        <dbReference type="PROSITE" id="PS51900"/>
    </source>
</evidence>
<dbReference type="GO" id="GO:0003677">
    <property type="term" value="F:DNA binding"/>
    <property type="evidence" value="ECO:0007669"/>
    <property type="project" value="UniProtKB-UniRule"/>
</dbReference>
<dbReference type="GO" id="GO:0006310">
    <property type="term" value="P:DNA recombination"/>
    <property type="evidence" value="ECO:0007669"/>
    <property type="project" value="UniProtKB-KW"/>
</dbReference>
<name>A0A9D1LBF0_9CLOT</name>
<dbReference type="SUPFAM" id="SSF56349">
    <property type="entry name" value="DNA breaking-rejoining enzymes"/>
    <property type="match status" value="1"/>
</dbReference>
<feature type="domain" description="Core-binding (CB)" evidence="9">
    <location>
        <begin position="73"/>
        <end position="156"/>
    </location>
</feature>
<comment type="function">
    <text evidence="1">Site-specific tyrosine recombinase, which acts by catalyzing the cutting and rejoining of the recombining DNA molecules.</text>
</comment>
<dbReference type="EMBL" id="DVMM01000165">
    <property type="protein sequence ID" value="HIU30158.1"/>
    <property type="molecule type" value="Genomic_DNA"/>
</dbReference>
<dbReference type="Proteomes" id="UP000824089">
    <property type="component" value="Unassembled WGS sequence"/>
</dbReference>
<dbReference type="GO" id="GO:0015074">
    <property type="term" value="P:DNA integration"/>
    <property type="evidence" value="ECO:0007669"/>
    <property type="project" value="UniProtKB-KW"/>
</dbReference>
<keyword evidence="4 6" id="KW-0238">DNA-binding</keyword>
<evidence type="ECO:0000256" key="5">
    <source>
        <dbReference type="ARBA" id="ARBA00023172"/>
    </source>
</evidence>
<dbReference type="InterPro" id="IPR013762">
    <property type="entry name" value="Integrase-like_cat_sf"/>
</dbReference>
<dbReference type="InterPro" id="IPR044068">
    <property type="entry name" value="CB"/>
</dbReference>
<dbReference type="InterPro" id="IPR002104">
    <property type="entry name" value="Integrase_catalytic"/>
</dbReference>
<sequence>MARKTKKRENGSGTIVKRSDGRWQGQYVSGRNPETGKLLRHTIYGKTQQEVAEKLRAATSSIDNSTFQEPRKITIEEYAKEYLQTCAITLAHYTQQSYKRTLDNHILPALGKVKLTDLTHRQVQSFIAALSMKKGLSAKTVRNIHGVLHSLLESAVRDEILLRNVSEKCKLPRVTQTQVKAITTAELGRFLQAIDGEKFCNIFFVDIFSGLRISEILGLRWDDVDFENGCIYVRQQLMQNQERGDFSYFLAAPKEGKQRKVILANAVLGAIQKQHIKQLKQRMAAGELWDNSFDLVFTNDFGRPLNRRTVYKHLKRVLRDCGMGDYTFHSLRHSFATISLENGDDIKTVQTNLGHYAASFTLKTYVHVSDQMQRNSAVRMQELIASLPRAK</sequence>
<comment type="similarity">
    <text evidence="2">Belongs to the 'phage' integrase family.</text>
</comment>
<dbReference type="Pfam" id="PF14659">
    <property type="entry name" value="Phage_int_SAM_3"/>
    <property type="match status" value="1"/>
</dbReference>
<dbReference type="PANTHER" id="PTHR30349:SF91">
    <property type="entry name" value="INTA PROTEIN"/>
    <property type="match status" value="1"/>
</dbReference>
<dbReference type="AlphaFoldDB" id="A0A9D1LBF0"/>
<protein>
    <submittedName>
        <fullName evidence="10">Tyrosine-type recombinase/integrase</fullName>
    </submittedName>
</protein>
<dbReference type="InterPro" id="IPR004107">
    <property type="entry name" value="Integrase_SAM-like_N"/>
</dbReference>